<dbReference type="OrthoDB" id="9804686at2"/>
<gene>
    <name evidence="2" type="ORF">Verru16b_01549</name>
</gene>
<keyword evidence="3" id="KW-1185">Reference proteome</keyword>
<keyword evidence="1" id="KW-0732">Signal</keyword>
<keyword evidence="2" id="KW-0456">Lyase</keyword>
<evidence type="ECO:0000313" key="2">
    <source>
        <dbReference type="EMBL" id="AOS44487.1"/>
    </source>
</evidence>
<dbReference type="Pfam" id="PF09492">
    <property type="entry name" value="Pec_lyase"/>
    <property type="match status" value="1"/>
</dbReference>
<dbReference type="Gene3D" id="1.50.10.20">
    <property type="match status" value="1"/>
</dbReference>
<dbReference type="RefSeq" id="WP_069961730.1">
    <property type="nucleotide sequence ID" value="NZ_CP016094.1"/>
</dbReference>
<sequence length="349" mass="39147">MRRHLLLLAALAPVLLPGAVRWNDSLRQPAEWYAGEEARAIASTVLQYQSPEGGWTKNTDLTVPPTAEYLAQKPSARAPTIDNGGTTTPLRYLARVITATGDPTLRAAFERGFDYLLAAQYDHGGWPQFYPVLKGYYSHITYNDNAMVNVLTLLRETAQAQAPFAFVDEARRARAATAVTKGITCILRTQVRQDGRLTAWCAQHDETTFAPAWARNFEPPSLSGMESVGLVKFLMEVEAPSPEIIAAIEGAVAWFETVRINGLRVEDTMAADGKKERLAVADPAASPLWARFYELGTNRPLFLGRDRVFRYDYNEIERERRTGYVYLGTWPASLLTKDYPRWRAKHPRP</sequence>
<dbReference type="PATRIC" id="fig|1838286.3.peg.1566"/>
<dbReference type="InterPro" id="IPR012669">
    <property type="entry name" value="Pectate_lyase"/>
</dbReference>
<dbReference type="STRING" id="1838286.Verru16b_01549"/>
<dbReference type="Proteomes" id="UP000095228">
    <property type="component" value="Chromosome"/>
</dbReference>
<dbReference type="EMBL" id="CP016094">
    <property type="protein sequence ID" value="AOS44487.1"/>
    <property type="molecule type" value="Genomic_DNA"/>
</dbReference>
<dbReference type="GO" id="GO:0016829">
    <property type="term" value="F:lyase activity"/>
    <property type="evidence" value="ECO:0007669"/>
    <property type="project" value="UniProtKB-KW"/>
</dbReference>
<dbReference type="AlphaFoldDB" id="A0A1D8AUC3"/>
<feature type="chain" id="PRO_5009105199" evidence="1">
    <location>
        <begin position="23"/>
        <end position="349"/>
    </location>
</feature>
<evidence type="ECO:0000256" key="1">
    <source>
        <dbReference type="SAM" id="SignalP"/>
    </source>
</evidence>
<organism evidence="2 3">
    <name type="scientific">Lacunisphaera limnophila</name>
    <dbReference type="NCBI Taxonomy" id="1838286"/>
    <lineage>
        <taxon>Bacteria</taxon>
        <taxon>Pseudomonadati</taxon>
        <taxon>Verrucomicrobiota</taxon>
        <taxon>Opitutia</taxon>
        <taxon>Opitutales</taxon>
        <taxon>Opitutaceae</taxon>
        <taxon>Lacunisphaera</taxon>
    </lineage>
</organism>
<protein>
    <submittedName>
        <fullName evidence="2">Pectic acid lyase</fullName>
    </submittedName>
</protein>
<evidence type="ECO:0000313" key="3">
    <source>
        <dbReference type="Proteomes" id="UP000095228"/>
    </source>
</evidence>
<accession>A0A1D8AUC3</accession>
<name>A0A1D8AUC3_9BACT</name>
<dbReference type="SUPFAM" id="SSF81853">
    <property type="entry name" value="Family 10 polysaccharide lyase"/>
    <property type="match status" value="1"/>
</dbReference>
<dbReference type="KEGG" id="obg:Verru16b_01549"/>
<feature type="signal peptide" evidence="1">
    <location>
        <begin position="1"/>
        <end position="22"/>
    </location>
</feature>
<proteinExistence type="predicted"/>
<dbReference type="NCBIfam" id="TIGR02474">
    <property type="entry name" value="pec_lyase"/>
    <property type="match status" value="1"/>
</dbReference>
<reference evidence="2 3" key="1">
    <citation type="submission" date="2016-06" db="EMBL/GenBank/DDBJ databases">
        <title>Three novel species with peptidoglycan cell walls form the new genus Lacunisphaera gen. nov. in the family Opitutaceae of the verrucomicrobial subdivision 4.</title>
        <authorList>
            <person name="Rast P."/>
            <person name="Gloeckner I."/>
            <person name="Jogler M."/>
            <person name="Boedeker C."/>
            <person name="Jeske O."/>
            <person name="Wiegand S."/>
            <person name="Reinhardt R."/>
            <person name="Schumann P."/>
            <person name="Rohde M."/>
            <person name="Spring S."/>
            <person name="Gloeckner F.O."/>
            <person name="Jogler C."/>
        </authorList>
    </citation>
    <scope>NUCLEOTIDE SEQUENCE [LARGE SCALE GENOMIC DNA]</scope>
    <source>
        <strain evidence="2 3">IG16b</strain>
    </source>
</reference>